<dbReference type="Pfam" id="PF00069">
    <property type="entry name" value="Pkinase"/>
    <property type="match status" value="1"/>
</dbReference>
<protein>
    <submittedName>
        <fullName evidence="10">Oidioi.mRNA.OKI2018_I69.XSR.g14048.t1.cds</fullName>
    </submittedName>
</protein>
<keyword evidence="3" id="KW-0808">Transferase</keyword>
<comment type="similarity">
    <text evidence="1">Belongs to the protein kinase superfamily. CMGC Ser/Thr protein kinase family. CDC2/CDKX subfamily.</text>
</comment>
<evidence type="ECO:0000256" key="2">
    <source>
        <dbReference type="ARBA" id="ARBA00022527"/>
    </source>
</evidence>
<evidence type="ECO:0000313" key="11">
    <source>
        <dbReference type="Proteomes" id="UP001158576"/>
    </source>
</evidence>
<dbReference type="InterPro" id="IPR011009">
    <property type="entry name" value="Kinase-like_dom_sf"/>
</dbReference>
<proteinExistence type="inferred from homology"/>
<evidence type="ECO:0000256" key="4">
    <source>
        <dbReference type="ARBA" id="ARBA00022741"/>
    </source>
</evidence>
<evidence type="ECO:0000313" key="10">
    <source>
        <dbReference type="EMBL" id="CAG5095135.1"/>
    </source>
</evidence>
<keyword evidence="2 8" id="KW-0723">Serine/threonine-protein kinase</keyword>
<dbReference type="InterPro" id="IPR000719">
    <property type="entry name" value="Prot_kinase_dom"/>
</dbReference>
<dbReference type="CDD" id="cd07829">
    <property type="entry name" value="STKc_CDK_like"/>
    <property type="match status" value="1"/>
</dbReference>
<dbReference type="PROSITE" id="PS00108">
    <property type="entry name" value="PROTEIN_KINASE_ST"/>
    <property type="match status" value="1"/>
</dbReference>
<dbReference type="PROSITE" id="PS00107">
    <property type="entry name" value="PROTEIN_KINASE_ATP"/>
    <property type="match status" value="1"/>
</dbReference>
<evidence type="ECO:0000256" key="8">
    <source>
        <dbReference type="RuleBase" id="RU000304"/>
    </source>
</evidence>
<dbReference type="InterPro" id="IPR050108">
    <property type="entry name" value="CDK"/>
</dbReference>
<dbReference type="PANTHER" id="PTHR24056">
    <property type="entry name" value="CELL DIVISION PROTEIN KINASE"/>
    <property type="match status" value="1"/>
</dbReference>
<accession>A0ABN7SCP6</accession>
<evidence type="ECO:0000256" key="5">
    <source>
        <dbReference type="ARBA" id="ARBA00022777"/>
    </source>
</evidence>
<dbReference type="InterPro" id="IPR017441">
    <property type="entry name" value="Protein_kinase_ATP_BS"/>
</dbReference>
<evidence type="ECO:0000256" key="3">
    <source>
        <dbReference type="ARBA" id="ARBA00022679"/>
    </source>
</evidence>
<name>A0ABN7SCP6_OIKDI</name>
<dbReference type="Gene3D" id="3.30.200.20">
    <property type="entry name" value="Phosphorylase Kinase, domain 1"/>
    <property type="match status" value="1"/>
</dbReference>
<dbReference type="SUPFAM" id="SSF56112">
    <property type="entry name" value="Protein kinase-like (PK-like)"/>
    <property type="match status" value="1"/>
</dbReference>
<keyword evidence="11" id="KW-1185">Reference proteome</keyword>
<gene>
    <name evidence="10" type="ORF">OKIOD_LOCUS5606</name>
</gene>
<feature type="binding site" evidence="7">
    <location>
        <position position="40"/>
    </location>
    <ligand>
        <name>ATP</name>
        <dbReference type="ChEBI" id="CHEBI:30616"/>
    </ligand>
</feature>
<evidence type="ECO:0000256" key="7">
    <source>
        <dbReference type="PROSITE-ProRule" id="PRU10141"/>
    </source>
</evidence>
<dbReference type="EMBL" id="OU015569">
    <property type="protein sequence ID" value="CAG5095135.1"/>
    <property type="molecule type" value="Genomic_DNA"/>
</dbReference>
<evidence type="ECO:0000259" key="9">
    <source>
        <dbReference type="PROSITE" id="PS50011"/>
    </source>
</evidence>
<dbReference type="SMART" id="SM00220">
    <property type="entry name" value="S_TKc"/>
    <property type="match status" value="1"/>
</dbReference>
<evidence type="ECO:0000256" key="1">
    <source>
        <dbReference type="ARBA" id="ARBA00006485"/>
    </source>
</evidence>
<keyword evidence="5" id="KW-0418">Kinase</keyword>
<dbReference type="PROSITE" id="PS50011">
    <property type="entry name" value="PROTEIN_KINASE_DOM"/>
    <property type="match status" value="1"/>
</dbReference>
<reference evidence="10 11" key="1">
    <citation type="submission" date="2021-04" db="EMBL/GenBank/DDBJ databases">
        <authorList>
            <person name="Bliznina A."/>
        </authorList>
    </citation>
    <scope>NUCLEOTIDE SEQUENCE [LARGE SCALE GENOMIC DNA]</scope>
</reference>
<evidence type="ECO:0000256" key="6">
    <source>
        <dbReference type="ARBA" id="ARBA00022840"/>
    </source>
</evidence>
<feature type="domain" description="Protein kinase" evidence="9">
    <location>
        <begin position="11"/>
        <end position="300"/>
    </location>
</feature>
<dbReference type="Gene3D" id="1.10.510.10">
    <property type="entry name" value="Transferase(Phosphotransferase) domain 1"/>
    <property type="match status" value="1"/>
</dbReference>
<keyword evidence="4 7" id="KW-0547">Nucleotide-binding</keyword>
<dbReference type="Proteomes" id="UP001158576">
    <property type="component" value="Chromosome XSR"/>
</dbReference>
<dbReference type="InterPro" id="IPR008271">
    <property type="entry name" value="Ser/Thr_kinase_AS"/>
</dbReference>
<organism evidence="10 11">
    <name type="scientific">Oikopleura dioica</name>
    <name type="common">Tunicate</name>
    <dbReference type="NCBI Taxonomy" id="34765"/>
    <lineage>
        <taxon>Eukaryota</taxon>
        <taxon>Metazoa</taxon>
        <taxon>Chordata</taxon>
        <taxon>Tunicata</taxon>
        <taxon>Appendicularia</taxon>
        <taxon>Copelata</taxon>
        <taxon>Oikopleuridae</taxon>
        <taxon>Oikopleura</taxon>
    </lineage>
</organism>
<sequence length="343" mass="39319">MSLDSKNLDNYQRIEKVGEGTYGVVYKSKYKLTDQLVALKKIRLEGEEDGVPATSIREICTLKELQHPNIVKLIDVILDTTKVYLVFEYLYMDLKRYIDEQKTEKTRMDMGLTTSYAYQVCQAMDFCHSRRIIHRDMKPQNLLIDRGGLIKIADFGLARAYKIPFRPLTHEVITMWYRAPEIMLGKAIYSCPVDCWSVGAIIAEMLTNVAIFAGDSEIDQLFKIFRVLGTPTEDTWPGVSQLSENNLEFNLNFPIFPRGEWPNPQRFKIPAAAVDLVHKFLDFDPAKRLTAKEALDHPFFDRLNKTLFPGNKVPAVPYYDEEASKAAAILNLPLPEWKENQAA</sequence>
<keyword evidence="6 7" id="KW-0067">ATP-binding</keyword>